<dbReference type="Gene3D" id="3.30.560.10">
    <property type="entry name" value="Glucose Oxidase, domain 3"/>
    <property type="match status" value="1"/>
</dbReference>
<dbReference type="PANTHER" id="PTHR11552:SF115">
    <property type="entry name" value="DEHYDROGENASE XPTC-RELATED"/>
    <property type="match status" value="1"/>
</dbReference>
<dbReference type="SUPFAM" id="SSF51905">
    <property type="entry name" value="FAD/NAD(P)-binding domain"/>
    <property type="match status" value="1"/>
</dbReference>
<dbReference type="InterPro" id="IPR007867">
    <property type="entry name" value="GMC_OxRtase_C"/>
</dbReference>
<feature type="signal peptide" evidence="5">
    <location>
        <begin position="1"/>
        <end position="19"/>
    </location>
</feature>
<feature type="active site" description="Proton donor" evidence="2">
    <location>
        <position position="620"/>
    </location>
</feature>
<dbReference type="AlphaFoldDB" id="A0AAN6V257"/>
<dbReference type="GO" id="GO:0044550">
    <property type="term" value="P:secondary metabolite biosynthetic process"/>
    <property type="evidence" value="ECO:0007669"/>
    <property type="project" value="TreeGrafter"/>
</dbReference>
<dbReference type="SUPFAM" id="SSF54373">
    <property type="entry name" value="FAD-linked reductases, C-terminal domain"/>
    <property type="match status" value="1"/>
</dbReference>
<feature type="chain" id="PRO_5042909113" description="Glucose-methanol-choline oxidoreductase N-terminal domain-containing protein" evidence="5">
    <location>
        <begin position="20"/>
        <end position="691"/>
    </location>
</feature>
<dbReference type="Gene3D" id="3.50.50.60">
    <property type="entry name" value="FAD/NAD(P)-binding domain"/>
    <property type="match status" value="1"/>
</dbReference>
<keyword evidence="8" id="KW-1185">Reference proteome</keyword>
<evidence type="ECO:0000256" key="5">
    <source>
        <dbReference type="SAM" id="SignalP"/>
    </source>
</evidence>
<evidence type="ECO:0000256" key="1">
    <source>
        <dbReference type="ARBA" id="ARBA00010790"/>
    </source>
</evidence>
<organism evidence="7 8">
    <name type="scientific">Dichotomopilus funicola</name>
    <dbReference type="NCBI Taxonomy" id="1934379"/>
    <lineage>
        <taxon>Eukaryota</taxon>
        <taxon>Fungi</taxon>
        <taxon>Dikarya</taxon>
        <taxon>Ascomycota</taxon>
        <taxon>Pezizomycotina</taxon>
        <taxon>Sordariomycetes</taxon>
        <taxon>Sordariomycetidae</taxon>
        <taxon>Sordariales</taxon>
        <taxon>Chaetomiaceae</taxon>
        <taxon>Dichotomopilus</taxon>
    </lineage>
</organism>
<reference evidence="7" key="1">
    <citation type="journal article" date="2023" name="Mol. Phylogenet. Evol.">
        <title>Genome-scale phylogeny and comparative genomics of the fungal order Sordariales.</title>
        <authorList>
            <person name="Hensen N."/>
            <person name="Bonometti L."/>
            <person name="Westerberg I."/>
            <person name="Brannstrom I.O."/>
            <person name="Guillou S."/>
            <person name="Cros-Aarteil S."/>
            <person name="Calhoun S."/>
            <person name="Haridas S."/>
            <person name="Kuo A."/>
            <person name="Mondo S."/>
            <person name="Pangilinan J."/>
            <person name="Riley R."/>
            <person name="LaButti K."/>
            <person name="Andreopoulos B."/>
            <person name="Lipzen A."/>
            <person name="Chen C."/>
            <person name="Yan M."/>
            <person name="Daum C."/>
            <person name="Ng V."/>
            <person name="Clum A."/>
            <person name="Steindorff A."/>
            <person name="Ohm R.A."/>
            <person name="Martin F."/>
            <person name="Silar P."/>
            <person name="Natvig D.O."/>
            <person name="Lalanne C."/>
            <person name="Gautier V."/>
            <person name="Ament-Velasquez S.L."/>
            <person name="Kruys A."/>
            <person name="Hutchinson M.I."/>
            <person name="Powell A.J."/>
            <person name="Barry K."/>
            <person name="Miller A.N."/>
            <person name="Grigoriev I.V."/>
            <person name="Debuchy R."/>
            <person name="Gladieux P."/>
            <person name="Hiltunen Thoren M."/>
            <person name="Johannesson H."/>
        </authorList>
    </citation>
    <scope>NUCLEOTIDE SEQUENCE</scope>
    <source>
        <strain evidence="7">CBS 141.50</strain>
    </source>
</reference>
<keyword evidence="3" id="KW-0285">Flavoprotein</keyword>
<dbReference type="PROSITE" id="PS00624">
    <property type="entry name" value="GMC_OXRED_2"/>
    <property type="match status" value="1"/>
</dbReference>
<keyword evidence="5" id="KW-0732">Signal</keyword>
<comment type="cofactor">
    <cofactor evidence="3">
        <name>FAD</name>
        <dbReference type="ChEBI" id="CHEBI:57692"/>
    </cofactor>
</comment>
<feature type="domain" description="Glucose-methanol-choline oxidoreductase N-terminal" evidence="6">
    <location>
        <begin position="314"/>
        <end position="328"/>
    </location>
</feature>
<comment type="similarity">
    <text evidence="1">Belongs to the GMC oxidoreductase family.</text>
</comment>
<dbReference type="GeneID" id="87813958"/>
<dbReference type="InterPro" id="IPR000172">
    <property type="entry name" value="GMC_OxRdtase_N"/>
</dbReference>
<dbReference type="EMBL" id="MU853587">
    <property type="protein sequence ID" value="KAK4143335.1"/>
    <property type="molecule type" value="Genomic_DNA"/>
</dbReference>
<dbReference type="GO" id="GO:0050660">
    <property type="term" value="F:flavin adenine dinucleotide binding"/>
    <property type="evidence" value="ECO:0007669"/>
    <property type="project" value="InterPro"/>
</dbReference>
<dbReference type="GO" id="GO:0016614">
    <property type="term" value="F:oxidoreductase activity, acting on CH-OH group of donors"/>
    <property type="evidence" value="ECO:0007669"/>
    <property type="project" value="InterPro"/>
</dbReference>
<protein>
    <recommendedName>
        <fullName evidence="6">Glucose-methanol-choline oxidoreductase N-terminal domain-containing protein</fullName>
    </recommendedName>
</protein>
<dbReference type="PANTHER" id="PTHR11552">
    <property type="entry name" value="GLUCOSE-METHANOL-CHOLINE GMC OXIDOREDUCTASE"/>
    <property type="match status" value="1"/>
</dbReference>
<reference evidence="7" key="2">
    <citation type="submission" date="2023-05" db="EMBL/GenBank/DDBJ databases">
        <authorList>
            <consortium name="Lawrence Berkeley National Laboratory"/>
            <person name="Steindorff A."/>
            <person name="Hensen N."/>
            <person name="Bonometti L."/>
            <person name="Westerberg I."/>
            <person name="Brannstrom I.O."/>
            <person name="Guillou S."/>
            <person name="Cros-Aarteil S."/>
            <person name="Calhoun S."/>
            <person name="Haridas S."/>
            <person name="Kuo A."/>
            <person name="Mondo S."/>
            <person name="Pangilinan J."/>
            <person name="Riley R."/>
            <person name="Labutti K."/>
            <person name="Andreopoulos B."/>
            <person name="Lipzen A."/>
            <person name="Chen C."/>
            <person name="Yanf M."/>
            <person name="Daum C."/>
            <person name="Ng V."/>
            <person name="Clum A."/>
            <person name="Ohm R."/>
            <person name="Martin F."/>
            <person name="Silar P."/>
            <person name="Natvig D."/>
            <person name="Lalanne C."/>
            <person name="Gautier V."/>
            <person name="Ament-Velasquez S.L."/>
            <person name="Kruys A."/>
            <person name="Hutchinson M.I."/>
            <person name="Powell A.J."/>
            <person name="Barry K."/>
            <person name="Miller A.N."/>
            <person name="Grigoriev I.V."/>
            <person name="Debuchy R."/>
            <person name="Gladieux P."/>
            <person name="Thoren M.H."/>
            <person name="Johannesson H."/>
        </authorList>
    </citation>
    <scope>NUCLEOTIDE SEQUENCE</scope>
    <source>
        <strain evidence="7">CBS 141.50</strain>
    </source>
</reference>
<name>A0AAN6V257_9PEZI</name>
<evidence type="ECO:0000256" key="3">
    <source>
        <dbReference type="PIRSR" id="PIRSR000137-2"/>
    </source>
</evidence>
<feature type="region of interest" description="Disordered" evidence="4">
    <location>
        <begin position="566"/>
        <end position="599"/>
    </location>
</feature>
<evidence type="ECO:0000259" key="6">
    <source>
        <dbReference type="PROSITE" id="PS00624"/>
    </source>
</evidence>
<feature type="binding site" evidence="3">
    <location>
        <begin position="122"/>
        <end position="125"/>
    </location>
    <ligand>
        <name>FAD</name>
        <dbReference type="ChEBI" id="CHEBI:57692"/>
    </ligand>
</feature>
<gene>
    <name evidence="7" type="ORF">C8A04DRAFT_12448</name>
</gene>
<keyword evidence="3" id="KW-0274">FAD</keyword>
<feature type="binding site" evidence="3">
    <location>
        <position position="264"/>
    </location>
    <ligand>
        <name>FAD</name>
        <dbReference type="ChEBI" id="CHEBI:57692"/>
    </ligand>
</feature>
<dbReference type="RefSeq" id="XP_062636706.1">
    <property type="nucleotide sequence ID" value="XM_062777345.1"/>
</dbReference>
<proteinExistence type="inferred from homology"/>
<dbReference type="Pfam" id="PF00732">
    <property type="entry name" value="GMC_oxred_N"/>
    <property type="match status" value="1"/>
</dbReference>
<dbReference type="Pfam" id="PF05199">
    <property type="entry name" value="GMC_oxred_C"/>
    <property type="match status" value="1"/>
</dbReference>
<evidence type="ECO:0000256" key="2">
    <source>
        <dbReference type="PIRSR" id="PIRSR000137-1"/>
    </source>
</evidence>
<feature type="active site" description="Proton acceptor" evidence="2">
    <location>
        <position position="663"/>
    </location>
</feature>
<dbReference type="InterPro" id="IPR012132">
    <property type="entry name" value="GMC_OxRdtase"/>
</dbReference>
<dbReference type="Proteomes" id="UP001302676">
    <property type="component" value="Unassembled WGS sequence"/>
</dbReference>
<sequence length="691" mass="74136">MAWAHRIFVLLWFLTATNGLLIPPDQIDTLLLPSYDYIIVGGGVAGLVVANRLSEDPNVTVLILEAGELDPSPAVVTVPGLIGTGFPPAYNWNLTTTPQEFLDNTPRDYGQGRVVGGGSILNGLVTTRGARADYDAWEALGNEGWGWEGMVEYFRRSERFTLNIPPDRAHAMHIHPDTTIHGTTGPVEVTYPNFLYNQSTNILLALSELNIPLLVDPNAGVAAGAMIAPSSMSAANQSRVDSRRAYWDPVEGRGGLHLAVGQTVGRVLFGGEEEGRLDGDKREGVWVRGVEYAASAGSTLREVRCNREVILSAGAILSPVLLQVSGIGPADLLAELDVPVRVDLPGVGHNFQDHPMVGGFYNYTKPGLFTTRNLTGNTLLQVQDEYFSNRTGPWTTPLITTLAFAHLTHLLTPNSTSPDRTNPPQTLNLTSTFDPQSALPYLPPTALSHPSLVQGYTAQLSQLSQLLTNPAVGAVEVMADSVGTLTVSVLHPLSRGFVRAESRDVFFTAEPNPEGEEGEGEEEQYLPRTHPAISLNPRYLAHPADTALLAAGLALNRRLTGDTQAVGEGLLPRPGPPWDTAGTPKNTDNDTPKTNPPAEDVSALTQTEKTIHAHLQTEFHPSGSTSMLPLQLGGVVNPRLIVYGTHNLRVVDAGVMPLVVGAHLQAGVYALGEKAADLIKEDNKHATSRQG</sequence>
<evidence type="ECO:0000256" key="4">
    <source>
        <dbReference type="SAM" id="MobiDB-lite"/>
    </source>
</evidence>
<accession>A0AAN6V257</accession>
<evidence type="ECO:0000313" key="8">
    <source>
        <dbReference type="Proteomes" id="UP001302676"/>
    </source>
</evidence>
<dbReference type="InterPro" id="IPR036188">
    <property type="entry name" value="FAD/NAD-bd_sf"/>
</dbReference>
<feature type="binding site" evidence="3">
    <location>
        <position position="114"/>
    </location>
    <ligand>
        <name>FAD</name>
        <dbReference type="ChEBI" id="CHEBI:57692"/>
    </ligand>
</feature>
<dbReference type="PIRSF" id="PIRSF000137">
    <property type="entry name" value="Alcohol_oxidase"/>
    <property type="match status" value="1"/>
</dbReference>
<evidence type="ECO:0000313" key="7">
    <source>
        <dbReference type="EMBL" id="KAK4143335.1"/>
    </source>
</evidence>
<comment type="caution">
    <text evidence="7">The sequence shown here is derived from an EMBL/GenBank/DDBJ whole genome shotgun (WGS) entry which is preliminary data.</text>
</comment>